<dbReference type="RefSeq" id="WP_163455672.1">
    <property type="nucleotide sequence ID" value="NZ_JAAGOH010000001.1"/>
</dbReference>
<dbReference type="Proteomes" id="UP000484255">
    <property type="component" value="Unassembled WGS sequence"/>
</dbReference>
<reference evidence="7 8" key="1">
    <citation type="submission" date="2020-02" db="EMBL/GenBank/DDBJ databases">
        <title>Ideonella bacterium strain TBM-1.</title>
        <authorList>
            <person name="Chen W.-M."/>
        </authorList>
    </citation>
    <scope>NUCLEOTIDE SEQUENCE [LARGE SCALE GENOMIC DNA]</scope>
    <source>
        <strain evidence="7 8">TBM-1</strain>
    </source>
</reference>
<dbReference type="PANTHER" id="PTHR36985">
    <property type="entry name" value="TRANSLOCATION AND ASSEMBLY MODULE SUBUNIT TAMB"/>
    <property type="match status" value="1"/>
</dbReference>
<comment type="subcellular location">
    <subcellularLocation>
        <location evidence="1">Membrane</location>
        <topology evidence="1">Single-pass membrane protein</topology>
    </subcellularLocation>
</comment>
<evidence type="ECO:0000313" key="8">
    <source>
        <dbReference type="Proteomes" id="UP000484255"/>
    </source>
</evidence>
<protein>
    <recommendedName>
        <fullName evidence="6">Translocation and assembly module TamB C-terminal domain-containing protein</fullName>
    </recommendedName>
</protein>
<dbReference type="GO" id="GO:0009306">
    <property type="term" value="P:protein secretion"/>
    <property type="evidence" value="ECO:0007669"/>
    <property type="project" value="InterPro"/>
</dbReference>
<dbReference type="Pfam" id="PF04357">
    <property type="entry name" value="TamB"/>
    <property type="match status" value="1"/>
</dbReference>
<evidence type="ECO:0000313" key="7">
    <source>
        <dbReference type="EMBL" id="NDY89823.1"/>
    </source>
</evidence>
<dbReference type="InterPro" id="IPR007452">
    <property type="entry name" value="TamB_C"/>
</dbReference>
<evidence type="ECO:0000256" key="4">
    <source>
        <dbReference type="ARBA" id="ARBA00023136"/>
    </source>
</evidence>
<evidence type="ECO:0000256" key="1">
    <source>
        <dbReference type="ARBA" id="ARBA00004167"/>
    </source>
</evidence>
<dbReference type="PANTHER" id="PTHR36985:SF1">
    <property type="entry name" value="TRANSLOCATION AND ASSEMBLY MODULE SUBUNIT TAMB"/>
    <property type="match status" value="1"/>
</dbReference>
<comment type="caution">
    <text evidence="7">The sequence shown here is derived from an EMBL/GenBank/DDBJ whole genome shotgun (WGS) entry which is preliminary data.</text>
</comment>
<evidence type="ECO:0000259" key="6">
    <source>
        <dbReference type="Pfam" id="PF04357"/>
    </source>
</evidence>
<keyword evidence="3" id="KW-1133">Transmembrane helix</keyword>
<evidence type="ECO:0000256" key="2">
    <source>
        <dbReference type="ARBA" id="ARBA00022692"/>
    </source>
</evidence>
<keyword evidence="8" id="KW-1185">Reference proteome</keyword>
<keyword evidence="2" id="KW-0812">Transmembrane</keyword>
<feature type="domain" description="Translocation and assembly module TamB C-terminal" evidence="6">
    <location>
        <begin position="1177"/>
        <end position="1517"/>
    </location>
</feature>
<sequence length="1518" mass="163203">MPAPSPVPDDTAPLGPAPAPDGPATSPTAPPVPGSAGPTGAPPPSPPTRARRVWQALVQTLGGAITRLALLLALPVVVLAALLGTATGSRWLLSSVPGLQVEGLAQPLLGSRQWTVERLRWQGQAGELQVQALEVRLQALDWTAWGLPALQLDLLAARQVTWRSAPADHTTPSAPPTDLRLPAALRIEQIAVERLEVDQAPALTGLQAELDLGHGQPDHHRLQLRQLDLPQARLQGELTLGALAPLPVSLQLEARGRSPAAGHALAWNAQARLDGPLARPTLRASLQGRWQGLFQRAQAEAVLQPLRPWPVERLWVETRELDLNTLATPWPATRLDARLELQAQGPDQPVQARLRLDNRRPGRLDAGQLPLRRLDLALDSRLSTPAGGGAPQLEALQLRQLDLDWDDGQGRGGRLRGSGAYGAEGGQGSASLRLALERWRVQTVGPTLSDMRLDGPLQLSLHGLPTPASWLAPPPTTLEAQPGPLPPSPGRPAAGNARRWEARLQAALTGALTPEPASAPAGQDPPTAAALPLQVSAQALLGPRSLQLRQLHLQAGEASAHLSGQVQREAGQRWRWDLQARTTAFDPRLWLPAGLAASLGRGEQRWNLEARSQAGVDLSRLLDSHQPWQQRLQQGLQGSAHVALGRSQWQGVQWQGELDWQRAALGTQARLQLQVGRNQLDLGGQLPTDPEQPDLPPRWTLQADLPQPDQLDALAQVLLPASVRERYWPRQGALLAEAQAQGLPGELQWSARLQAPEWQARDLQLQALRLHSEGRWQGEHLQTVGALSADRLASPGWPAALQALSLQWQGSPQQHQISLAMQADQAPPEPWRRLLGSPLARQSRLRLELAGRWQAEPTRSEAPAALAAATVPPSTAPLAPGEAVTPVGDTAGSRWQAEFKRLQLDSPDAPGPVWLDAQGLQLNLALDREGRPLGLALAPGGLALAGASLRWSELQWQPRPGPGLDLVRADVQLDPLAAAPWLQRLMPEMGWQGDLLLGGQARVRLQPGSAPRLALSLERLSGDLSLAEDLRAAGQGAQALGLNALRLGLDADSGQWRSSLGLAGQALGELALAVQAQPGDPGAWPAADTPVSGVMQGRVASLGVWSAWVPAGWRLGGEVNAQAQLAGTLGQPQLTGTVQGEGLSFRHMLQGLHFQRGRVDLTLEGTEIALRALHFESGQGEVNGQGRAWLDGTPRAALTVQARAFQLQGRVDRRLVTSGEIQLALRPDALQARGDLRLDSGYVDVSHGNAPELDDDVELLGADSDATTAPANARAPRRTNLQQDVALTLDLGENFVVRGRGLDSELRGTLRLTTPENRLRLQGEVNTQGGTYAAYGQKLRVDRGQVLFYGPLEDPRLDIFAVRSDLDSLKVGVAITGTALNPHVRLASEPDMTDPEKLSWLLLGRATDGLGQADVELLQKAALALLAGEGEGVVEGLIKNFGLSDFAVRQETDGDVRATVVSVGKQLTRRWYVGYERSVNATAGTWQLIYRAAQRYTVRAQSGTEERSLDLVWTWRWD</sequence>
<dbReference type="EMBL" id="JAAGOH010000001">
    <property type="protein sequence ID" value="NDY89823.1"/>
    <property type="molecule type" value="Genomic_DNA"/>
</dbReference>
<evidence type="ECO:0000256" key="5">
    <source>
        <dbReference type="SAM" id="MobiDB-lite"/>
    </source>
</evidence>
<evidence type="ECO:0000256" key="3">
    <source>
        <dbReference type="ARBA" id="ARBA00022989"/>
    </source>
</evidence>
<name>A0A7C9THX3_9BURK</name>
<accession>A0A7C9THX3</accession>
<dbReference type="GO" id="GO:0005886">
    <property type="term" value="C:plasma membrane"/>
    <property type="evidence" value="ECO:0007669"/>
    <property type="project" value="InterPro"/>
</dbReference>
<feature type="region of interest" description="Disordered" evidence="5">
    <location>
        <begin position="470"/>
        <end position="497"/>
    </location>
</feature>
<gene>
    <name evidence="7" type="ORF">G3A44_01290</name>
</gene>
<keyword evidence="4" id="KW-0472">Membrane</keyword>
<organism evidence="7 8">
    <name type="scientific">Ideonella livida</name>
    <dbReference type="NCBI Taxonomy" id="2707176"/>
    <lineage>
        <taxon>Bacteria</taxon>
        <taxon>Pseudomonadati</taxon>
        <taxon>Pseudomonadota</taxon>
        <taxon>Betaproteobacteria</taxon>
        <taxon>Burkholderiales</taxon>
        <taxon>Sphaerotilaceae</taxon>
        <taxon>Ideonella</taxon>
    </lineage>
</organism>
<feature type="region of interest" description="Disordered" evidence="5">
    <location>
        <begin position="1"/>
        <end position="50"/>
    </location>
</feature>
<proteinExistence type="predicted"/>